<feature type="compositionally biased region" description="Acidic residues" evidence="1">
    <location>
        <begin position="1075"/>
        <end position="1090"/>
    </location>
</feature>
<comment type="caution">
    <text evidence="2">The sequence shown here is derived from an EMBL/GenBank/DDBJ whole genome shotgun (WGS) entry which is preliminary data.</text>
</comment>
<dbReference type="EMBL" id="AZBU02000001">
    <property type="protein sequence ID" value="TMS39952.1"/>
    <property type="molecule type" value="Genomic_DNA"/>
</dbReference>
<reference evidence="2" key="1">
    <citation type="submission" date="2013-11" db="EMBL/GenBank/DDBJ databases">
        <authorList>
            <person name="Sternberg P."/>
            <person name="Dillman A."/>
            <person name="Macchietto M."/>
        </authorList>
    </citation>
    <scope>NUCLEOTIDE SEQUENCE</scope>
    <source>
        <strain evidence="2">ALL</strain>
    </source>
</reference>
<dbReference type="InterPro" id="IPR016024">
    <property type="entry name" value="ARM-type_fold"/>
</dbReference>
<sequence length="1128" mass="127070">MLRLLRNASAAHARWIFFFPTFETLRNFDETVGEVLEENHLDTLISTASMKPFDFWEFSTPKTIAESAVWMSQFIAHHNSDIVFEAVHCTNDILRSIDGDRTINDDIRKLVKIENAILDLPEERTYDIRKQWIFISNCREILGFSMRCSPDAYKTVMGSDRYTSLLQKTLDDCKPYFSSQASSIVSEILATFHLYCPRTLHMKLVQEFYAILHLNPIDMDQFLFAERITLVKGGGQTLLEHLGMWSKEKNKDRKKLFAAEYHRQVREKAVKTLREMGVKEPTEFAVDMWINANPVITREEEDIIKRLTEAMADLGKSGGMTREDEEQLQAPSSSKDSALKCLSLISDEVIAQRVAEFIGILSRIVENRTANDGVKVYAIFATRQMLYVLKEDVFKNVSRLARDSIMKLAVQGILDGLGKECGNLLEILLCRDSSFWIGPIILLDENPMIELTATGDKINVTTTLKKPSERQGARPVDSVLREIKVSFNIVEAFFHGRARVLRQQEMEARGEKGFGDHMDPLYSPTLDQVIGALKRGLDLALLRTQPTELTPHQLVSVKFLKVVGCLLSWHTTEDHALCRSLFKFISDENYMIDCTQVIRLVQANCQEEPKVEPIVVAPKKMAKIDNVSFKSRSPTKDDIVKKVVDENFARIAEPPKPVQQSIVRYVRTPNDGGVAKEREQEDGRDEGQNNGEEEGRRQEQSENREEQEQQLQEGYGQQEVNEEMSASIASQMTSSTASGTTISSVESEESAVGPSSPRDRSASFASFNTDMESSFLVESRSLSVYEQNQSSTLPRSRRSLSTHDLTIPGQRRHHDSLSLTTSADKLESTPSMEKIVDNFHRNPSIRAKKPKAKDGRLTQPVIPEEIPGRTATPLVAEDLQDLNVVDAIIRSRNGSFHRPGLDCQHSQNSDSQHGSLEVITMSMASFPDLEDRDIEDTFVRMPPSPTARPDLIPDRPDVENRDSEGHIRSMPSPEALRSLRRNLRVTFNSLDRIDGIPADIDDSFIFAGLSYTAAESPTDSEIGGFPREGSLERHLRKRERELLFGPLEVDVGDSPGPMRRLRSESLTNVFNTDENSGEDAADSGDSEESLIDGHVLGLLRIDDTSSKKEDDDGEENVETEKKSDSNQC</sequence>
<name>A0A4U8V270_STECR</name>
<proteinExistence type="predicted"/>
<feature type="compositionally biased region" description="Low complexity" evidence="1">
    <location>
        <begin position="733"/>
        <end position="744"/>
    </location>
</feature>
<gene>
    <name evidence="2" type="ORF">L596_006399</name>
</gene>
<feature type="region of interest" description="Disordered" evidence="1">
    <location>
        <begin position="1049"/>
        <end position="1128"/>
    </location>
</feature>
<evidence type="ECO:0000256" key="1">
    <source>
        <dbReference type="SAM" id="MobiDB-lite"/>
    </source>
</evidence>
<feature type="compositionally biased region" description="Polar residues" evidence="1">
    <location>
        <begin position="780"/>
        <end position="789"/>
    </location>
</feature>
<feature type="compositionally biased region" description="Basic and acidic residues" evidence="1">
    <location>
        <begin position="951"/>
        <end position="967"/>
    </location>
</feature>
<reference evidence="2" key="2">
    <citation type="journal article" date="2015" name="Genome Biol.">
        <title>Comparative genomics of Steinernema reveals deeply conserved gene regulatory networks.</title>
        <authorList>
            <person name="Dillman A.R."/>
            <person name="Macchietto M."/>
            <person name="Porter C.F."/>
            <person name="Rogers A."/>
            <person name="Williams B."/>
            <person name="Antoshechkin I."/>
            <person name="Lee M.M."/>
            <person name="Goodwin Z."/>
            <person name="Lu X."/>
            <person name="Lewis E.E."/>
            <person name="Goodrich-Blair H."/>
            <person name="Stock S.P."/>
            <person name="Adams B.J."/>
            <person name="Sternberg P.W."/>
            <person name="Mortazavi A."/>
        </authorList>
    </citation>
    <scope>NUCLEOTIDE SEQUENCE [LARGE SCALE GENOMIC DNA]</scope>
    <source>
        <strain evidence="2">ALL</strain>
    </source>
</reference>
<feature type="compositionally biased region" description="Basic and acidic residues" evidence="1">
    <location>
        <begin position="1100"/>
        <end position="1110"/>
    </location>
</feature>
<feature type="compositionally biased region" description="Low complexity" evidence="1">
    <location>
        <begin position="709"/>
        <end position="719"/>
    </location>
</feature>
<protein>
    <submittedName>
        <fullName evidence="2">Uncharacterized protein</fullName>
    </submittedName>
</protein>
<feature type="compositionally biased region" description="Basic and acidic residues" evidence="1">
    <location>
        <begin position="1118"/>
        <end position="1128"/>
    </location>
</feature>
<evidence type="ECO:0000313" key="2">
    <source>
        <dbReference type="EMBL" id="TMS39952.1"/>
    </source>
</evidence>
<feature type="compositionally biased region" description="Basic and acidic residues" evidence="1">
    <location>
        <begin position="674"/>
        <end position="707"/>
    </location>
</feature>
<accession>A0A4U8V270</accession>
<dbReference type="SUPFAM" id="SSF48371">
    <property type="entry name" value="ARM repeat"/>
    <property type="match status" value="1"/>
</dbReference>
<dbReference type="AlphaFoldDB" id="A0A4U8V270"/>
<feature type="region of interest" description="Disordered" evidence="1">
    <location>
        <begin position="778"/>
        <end position="816"/>
    </location>
</feature>
<feature type="region of interest" description="Disordered" evidence="1">
    <location>
        <begin position="939"/>
        <end position="970"/>
    </location>
</feature>
<reference evidence="2" key="3">
    <citation type="journal article" date="2019" name="G3 (Bethesda)">
        <title>Hybrid Assembly of the Genome of the Entomopathogenic Nematode Steinernema carpocapsae Identifies the X-Chromosome.</title>
        <authorList>
            <person name="Serra L."/>
            <person name="Macchietto M."/>
            <person name="Macias-Munoz A."/>
            <person name="McGill C.J."/>
            <person name="Rodriguez I.M."/>
            <person name="Rodriguez B."/>
            <person name="Murad R."/>
            <person name="Mortazavi A."/>
        </authorList>
    </citation>
    <scope>NUCLEOTIDE SEQUENCE [LARGE SCALE GENOMIC DNA]</scope>
    <source>
        <strain evidence="2">ALL</strain>
    </source>
</reference>
<organism evidence="2">
    <name type="scientific">Steinernema carpocapsae</name>
    <name type="common">Entomopathogenic nematode</name>
    <dbReference type="NCBI Taxonomy" id="34508"/>
    <lineage>
        <taxon>Eukaryota</taxon>
        <taxon>Metazoa</taxon>
        <taxon>Ecdysozoa</taxon>
        <taxon>Nematoda</taxon>
        <taxon>Chromadorea</taxon>
        <taxon>Rhabditida</taxon>
        <taxon>Tylenchina</taxon>
        <taxon>Panagrolaimomorpha</taxon>
        <taxon>Strongyloidoidea</taxon>
        <taxon>Steinernematidae</taxon>
        <taxon>Steinernema</taxon>
    </lineage>
</organism>
<feature type="compositionally biased region" description="Polar residues" evidence="1">
    <location>
        <begin position="1064"/>
        <end position="1074"/>
    </location>
</feature>
<feature type="region of interest" description="Disordered" evidence="1">
    <location>
        <begin position="660"/>
        <end position="765"/>
    </location>
</feature>